<organism evidence="1 2">
    <name type="scientific">Cronobacter dublinensis</name>
    <dbReference type="NCBI Taxonomy" id="413497"/>
    <lineage>
        <taxon>Bacteria</taxon>
        <taxon>Pseudomonadati</taxon>
        <taxon>Pseudomonadota</taxon>
        <taxon>Gammaproteobacteria</taxon>
        <taxon>Enterobacterales</taxon>
        <taxon>Enterobacteriaceae</taxon>
        <taxon>Cronobacter</taxon>
    </lineage>
</organism>
<evidence type="ECO:0000313" key="2">
    <source>
        <dbReference type="Proteomes" id="UP000778262"/>
    </source>
</evidence>
<comment type="caution">
    <text evidence="1">The sequence shown here is derived from an EMBL/GenBank/DDBJ whole genome shotgun (WGS) entry which is preliminary data.</text>
</comment>
<gene>
    <name evidence="1" type="ORF">EHJ13_04985</name>
</gene>
<name>A0A9Q4SYU2_9ENTR</name>
<dbReference type="EMBL" id="RPBY01000002">
    <property type="protein sequence ID" value="NCH86810.1"/>
    <property type="molecule type" value="Genomic_DNA"/>
</dbReference>
<protein>
    <submittedName>
        <fullName evidence="1">Uncharacterized protein</fullName>
    </submittedName>
</protein>
<dbReference type="AlphaFoldDB" id="A0A9Q4SYU2"/>
<sequence length="102" mass="11737">MTAITDVLYQFERGVLALTRAETLRQKLLRFWFECLMDIPPAALPGALQPELQALHAHFCGPHARPLQAWREEDMQALLRQILAFYHRLSEQAFTDSQSGRS</sequence>
<dbReference type="RefSeq" id="WP_161590492.1">
    <property type="nucleotide sequence ID" value="NZ_RPBY01000002.1"/>
</dbReference>
<proteinExistence type="predicted"/>
<evidence type="ECO:0000313" key="1">
    <source>
        <dbReference type="EMBL" id="NCH86810.1"/>
    </source>
</evidence>
<reference evidence="1" key="1">
    <citation type="submission" date="2018-11" db="EMBL/GenBank/DDBJ databases">
        <title>Genomics analysis of Putative Virulence Factors on Adhesion and Cytotoxicity for Cronobacter spp.</title>
        <authorList>
            <person name="Cui J."/>
        </authorList>
    </citation>
    <scope>NUCLEOTIDE SEQUENCE</scope>
    <source>
        <strain evidence="1">SD69</strain>
    </source>
</reference>
<accession>A0A9Q4SYU2</accession>
<dbReference type="Proteomes" id="UP000778262">
    <property type="component" value="Unassembled WGS sequence"/>
</dbReference>